<evidence type="ECO:0000259" key="4">
    <source>
        <dbReference type="PROSITE" id="PS50851"/>
    </source>
</evidence>
<evidence type="ECO:0000256" key="2">
    <source>
        <dbReference type="ARBA" id="ARBA00021483"/>
    </source>
</evidence>
<protein>
    <recommendedName>
        <fullName evidence="2">Chemotaxis protein CheW</fullName>
    </recommendedName>
</protein>
<dbReference type="InterPro" id="IPR036061">
    <property type="entry name" value="CheW-like_dom_sf"/>
</dbReference>
<dbReference type="InterPro" id="IPR039315">
    <property type="entry name" value="CheW"/>
</dbReference>
<dbReference type="Gene3D" id="2.30.30.40">
    <property type="entry name" value="SH3 Domains"/>
    <property type="match status" value="1"/>
</dbReference>
<evidence type="ECO:0000256" key="3">
    <source>
        <dbReference type="ARBA" id="ARBA00022490"/>
    </source>
</evidence>
<dbReference type="GO" id="GO:0006935">
    <property type="term" value="P:chemotaxis"/>
    <property type="evidence" value="ECO:0007669"/>
    <property type="project" value="InterPro"/>
</dbReference>
<dbReference type="EMBL" id="CP051298">
    <property type="protein sequence ID" value="QKD43704.1"/>
    <property type="molecule type" value="Genomic_DNA"/>
</dbReference>
<keyword evidence="3" id="KW-0963">Cytoplasm</keyword>
<proteinExistence type="predicted"/>
<dbReference type="InterPro" id="IPR002545">
    <property type="entry name" value="CheW-lke_dom"/>
</dbReference>
<dbReference type="GO" id="GO:0005829">
    <property type="term" value="C:cytosol"/>
    <property type="evidence" value="ECO:0007669"/>
    <property type="project" value="TreeGrafter"/>
</dbReference>
<evidence type="ECO:0000313" key="5">
    <source>
        <dbReference type="EMBL" id="QKD43704.1"/>
    </source>
</evidence>
<sequence length="168" mass="17799">MLSSAAQRSSTGSAAASAAAEFLTFRLGQEEYGIDILRVQEIRSYEQPTRMAHAPEFIKGVIDLRGVIVPIVDLRLKLHCATAEYTDFTVVIILNVGGTVLGAVVDAVADVVALPADAIKPAPQFQGQVDAAFVRGIATVDKRMLIVMDIESLLSSAEMGLVQSVAVA</sequence>
<dbReference type="SMART" id="SM00260">
    <property type="entry name" value="CheW"/>
    <property type="match status" value="1"/>
</dbReference>
<dbReference type="GO" id="GO:0007165">
    <property type="term" value="P:signal transduction"/>
    <property type="evidence" value="ECO:0007669"/>
    <property type="project" value="InterPro"/>
</dbReference>
<reference evidence="5 6" key="1">
    <citation type="submission" date="2020-05" db="EMBL/GenBank/DDBJ databases">
        <title>Complete genome sequence of Alicycliphilus denitrificans DP3.</title>
        <authorList>
            <person name="Chen X."/>
        </authorList>
    </citation>
    <scope>NUCLEOTIDE SEQUENCE [LARGE SCALE GENOMIC DNA]</scope>
    <source>
        <strain evidence="5 6">DP3</strain>
    </source>
</reference>
<dbReference type="AlphaFoldDB" id="A0A858ZSN2"/>
<feature type="domain" description="CheW-like" evidence="4">
    <location>
        <begin position="19"/>
        <end position="159"/>
    </location>
</feature>
<name>A0A858ZSN2_9BURK</name>
<evidence type="ECO:0000256" key="1">
    <source>
        <dbReference type="ARBA" id="ARBA00004496"/>
    </source>
</evidence>
<dbReference type="SUPFAM" id="SSF50341">
    <property type="entry name" value="CheW-like"/>
    <property type="match status" value="1"/>
</dbReference>
<dbReference type="Gene3D" id="2.40.50.180">
    <property type="entry name" value="CheA-289, Domain 4"/>
    <property type="match status" value="1"/>
</dbReference>
<dbReference type="PANTHER" id="PTHR22617:SF45">
    <property type="entry name" value="CHEMOTAXIS PROTEIN CHEW"/>
    <property type="match status" value="1"/>
</dbReference>
<evidence type="ECO:0000313" key="6">
    <source>
        <dbReference type="Proteomes" id="UP000500755"/>
    </source>
</evidence>
<dbReference type="CDD" id="cd00732">
    <property type="entry name" value="CheW"/>
    <property type="match status" value="1"/>
</dbReference>
<dbReference type="Pfam" id="PF01584">
    <property type="entry name" value="CheW"/>
    <property type="match status" value="1"/>
</dbReference>
<dbReference type="PANTHER" id="PTHR22617">
    <property type="entry name" value="CHEMOTAXIS SENSOR HISTIDINE KINASE-RELATED"/>
    <property type="match status" value="1"/>
</dbReference>
<dbReference type="PROSITE" id="PS50851">
    <property type="entry name" value="CHEW"/>
    <property type="match status" value="1"/>
</dbReference>
<accession>A0A858ZSN2</accession>
<comment type="subcellular location">
    <subcellularLocation>
        <location evidence="1">Cytoplasm</location>
    </subcellularLocation>
</comment>
<gene>
    <name evidence="5" type="ORF">HF896_08795</name>
</gene>
<dbReference type="RefSeq" id="WP_013518607.1">
    <property type="nucleotide sequence ID" value="NZ_CP051298.1"/>
</dbReference>
<organism evidence="5 6">
    <name type="scientific">Alicycliphilus denitrificans</name>
    <dbReference type="NCBI Taxonomy" id="179636"/>
    <lineage>
        <taxon>Bacteria</taxon>
        <taxon>Pseudomonadati</taxon>
        <taxon>Pseudomonadota</taxon>
        <taxon>Betaproteobacteria</taxon>
        <taxon>Burkholderiales</taxon>
        <taxon>Comamonadaceae</taxon>
        <taxon>Alicycliphilus</taxon>
    </lineage>
</organism>
<dbReference type="Proteomes" id="UP000500755">
    <property type="component" value="Chromosome"/>
</dbReference>